<evidence type="ECO:0000256" key="7">
    <source>
        <dbReference type="SAM" id="MobiDB-lite"/>
    </source>
</evidence>
<dbReference type="CDD" id="cd00018">
    <property type="entry name" value="AP2"/>
    <property type="match status" value="1"/>
</dbReference>
<feature type="compositionally biased region" description="Low complexity" evidence="7">
    <location>
        <begin position="255"/>
        <end position="264"/>
    </location>
</feature>
<dbReference type="GeneID" id="103482579"/>
<keyword evidence="4" id="KW-0804">Transcription</keyword>
<dbReference type="KEGG" id="cmo:103482579"/>
<dbReference type="InterPro" id="IPR016177">
    <property type="entry name" value="DNA-bd_dom_sf"/>
</dbReference>
<evidence type="ECO:0000256" key="5">
    <source>
        <dbReference type="ARBA" id="ARBA00023242"/>
    </source>
</evidence>
<evidence type="ECO:0000256" key="4">
    <source>
        <dbReference type="ARBA" id="ARBA00023163"/>
    </source>
</evidence>
<dbReference type="PANTHER" id="PTHR31190">
    <property type="entry name" value="DNA-BINDING DOMAIN"/>
    <property type="match status" value="1"/>
</dbReference>
<proteinExistence type="inferred from homology"/>
<dbReference type="eggNOG" id="ENOG502QRIC">
    <property type="taxonomic scope" value="Eukaryota"/>
</dbReference>
<sequence>MCINLFHLYKTSPIHQTPINFSSFFPFISLNFTFKSKFQSGFWRLGGTMYQTTKTESDFGFLDPIRRHLLGESEISAATAAVAPLGRPTPVFSRSGSFSSLIPCLEDNWGDLPLKVDDSEDMMLAAVLRDAVGAGWVPSLGSCDFGFPEVKTEPEVIPVSFPAVLPNVTVKPTVVPEKGKHYRGVRQRPWGKFAAEIRDPAKNGARVWLGTYETAEDAALAYDRAAYRMRGSRALLNFPLRVNSGEPEPVRVTSKRSSPEVSSSPKRRKKVGSAVDSVGVQVEQQVASFTHGGQLFVSQC</sequence>
<evidence type="ECO:0000256" key="3">
    <source>
        <dbReference type="ARBA" id="ARBA00023125"/>
    </source>
</evidence>
<evidence type="ECO:0000259" key="8">
    <source>
        <dbReference type="PROSITE" id="PS51032"/>
    </source>
</evidence>
<comment type="similarity">
    <text evidence="6">Belongs to the AP2/ERF transcription factor family. ERF subfamily.</text>
</comment>
<keyword evidence="2" id="KW-0805">Transcription regulation</keyword>
<evidence type="ECO:0000256" key="6">
    <source>
        <dbReference type="ARBA" id="ARBA00024343"/>
    </source>
</evidence>
<dbReference type="Gene3D" id="3.30.730.10">
    <property type="entry name" value="AP2/ERF domain"/>
    <property type="match status" value="1"/>
</dbReference>
<keyword evidence="3" id="KW-0238">DNA-binding</keyword>
<dbReference type="SMART" id="SM00380">
    <property type="entry name" value="AP2"/>
    <property type="match status" value="1"/>
</dbReference>
<dbReference type="AlphaFoldDB" id="A0A1S3AT63"/>
<evidence type="ECO:0000256" key="2">
    <source>
        <dbReference type="ARBA" id="ARBA00023015"/>
    </source>
</evidence>
<dbReference type="Pfam" id="PF00847">
    <property type="entry name" value="AP2"/>
    <property type="match status" value="1"/>
</dbReference>
<dbReference type="SMR" id="A0A1S3AT63"/>
<dbReference type="InterPro" id="IPR044808">
    <property type="entry name" value="ERF_plant"/>
</dbReference>
<accession>A0A1S3AT63</accession>
<evidence type="ECO:0000313" key="9">
    <source>
        <dbReference type="Proteomes" id="UP001652600"/>
    </source>
</evidence>
<dbReference type="InterPro" id="IPR001471">
    <property type="entry name" value="AP2/ERF_dom"/>
</dbReference>
<feature type="domain" description="AP2/ERF" evidence="8">
    <location>
        <begin position="181"/>
        <end position="239"/>
    </location>
</feature>
<organism evidence="9 10">
    <name type="scientific">Cucumis melo</name>
    <name type="common">Muskmelon</name>
    <dbReference type="NCBI Taxonomy" id="3656"/>
    <lineage>
        <taxon>Eukaryota</taxon>
        <taxon>Viridiplantae</taxon>
        <taxon>Streptophyta</taxon>
        <taxon>Embryophyta</taxon>
        <taxon>Tracheophyta</taxon>
        <taxon>Spermatophyta</taxon>
        <taxon>Magnoliopsida</taxon>
        <taxon>eudicotyledons</taxon>
        <taxon>Gunneridae</taxon>
        <taxon>Pentapetalae</taxon>
        <taxon>rosids</taxon>
        <taxon>fabids</taxon>
        <taxon>Cucurbitales</taxon>
        <taxon>Cucurbitaceae</taxon>
        <taxon>Benincaseae</taxon>
        <taxon>Cucumis</taxon>
    </lineage>
</organism>
<dbReference type="GO" id="GO:0003700">
    <property type="term" value="F:DNA-binding transcription factor activity"/>
    <property type="evidence" value="ECO:0007669"/>
    <property type="project" value="InterPro"/>
</dbReference>
<dbReference type="SUPFAM" id="SSF54171">
    <property type="entry name" value="DNA-binding domain"/>
    <property type="match status" value="1"/>
</dbReference>
<dbReference type="PRINTS" id="PR00367">
    <property type="entry name" value="ETHRSPELEMNT"/>
</dbReference>
<name>A0A1S3AT63_CUCME</name>
<dbReference type="GO" id="GO:0009873">
    <property type="term" value="P:ethylene-activated signaling pathway"/>
    <property type="evidence" value="ECO:0007669"/>
    <property type="project" value="InterPro"/>
</dbReference>
<dbReference type="InParanoid" id="A0A1S3AT63"/>
<dbReference type="Gramene" id="MELO3C005502.2.1">
    <property type="protein sequence ID" value="MELO3C005502.2.1"/>
    <property type="gene ID" value="MELO3C005502.2"/>
</dbReference>
<feature type="region of interest" description="Disordered" evidence="7">
    <location>
        <begin position="246"/>
        <end position="274"/>
    </location>
</feature>
<gene>
    <name evidence="10" type="primary">LOC103482579</name>
</gene>
<comment type="subcellular location">
    <subcellularLocation>
        <location evidence="1">Nucleus</location>
    </subcellularLocation>
</comment>
<dbReference type="GO" id="GO:0003677">
    <property type="term" value="F:DNA binding"/>
    <property type="evidence" value="ECO:0007669"/>
    <property type="project" value="UniProtKB-KW"/>
</dbReference>
<protein>
    <submittedName>
        <fullName evidence="10">Ethylene-responsive transcription factor 2-like</fullName>
    </submittedName>
</protein>
<evidence type="ECO:0000313" key="10">
    <source>
        <dbReference type="RefSeq" id="XP_008437026.3"/>
    </source>
</evidence>
<keyword evidence="5" id="KW-0539">Nucleus</keyword>
<evidence type="ECO:0000256" key="1">
    <source>
        <dbReference type="ARBA" id="ARBA00004123"/>
    </source>
</evidence>
<dbReference type="Proteomes" id="UP001652600">
    <property type="component" value="Chromosome 9"/>
</dbReference>
<keyword evidence="9" id="KW-1185">Reference proteome</keyword>
<dbReference type="RefSeq" id="XP_008437026.3">
    <property type="nucleotide sequence ID" value="XM_008438804.3"/>
</dbReference>
<dbReference type="PANTHER" id="PTHR31190:SF287">
    <property type="entry name" value="DEVELOPMENT RELATED ERF PROTEIN"/>
    <property type="match status" value="1"/>
</dbReference>
<dbReference type="PROSITE" id="PS51032">
    <property type="entry name" value="AP2_ERF"/>
    <property type="match status" value="1"/>
</dbReference>
<reference evidence="10" key="1">
    <citation type="submission" date="2025-08" db="UniProtKB">
        <authorList>
            <consortium name="RefSeq"/>
        </authorList>
    </citation>
    <scope>IDENTIFICATION</scope>
    <source>
        <tissue evidence="10">Stem</tissue>
    </source>
</reference>
<dbReference type="InterPro" id="IPR036955">
    <property type="entry name" value="AP2/ERF_dom_sf"/>
</dbReference>
<dbReference type="GO" id="GO:0005634">
    <property type="term" value="C:nucleus"/>
    <property type="evidence" value="ECO:0007669"/>
    <property type="project" value="UniProtKB-SubCell"/>
</dbReference>